<feature type="signal peptide" evidence="9">
    <location>
        <begin position="1"/>
        <end position="35"/>
    </location>
</feature>
<dbReference type="EMBL" id="JBHTAC010000060">
    <property type="protein sequence ID" value="MFC7247590.1"/>
    <property type="molecule type" value="Genomic_DNA"/>
</dbReference>
<keyword evidence="4 9" id="KW-0732">Signal</keyword>
<dbReference type="SUPFAM" id="SSF52025">
    <property type="entry name" value="PA domain"/>
    <property type="match status" value="1"/>
</dbReference>
<dbReference type="InterPro" id="IPR000209">
    <property type="entry name" value="Peptidase_S8/S53_dom"/>
</dbReference>
<evidence type="ECO:0000313" key="14">
    <source>
        <dbReference type="EMBL" id="MFC7247590.1"/>
    </source>
</evidence>
<feature type="domain" description="PA" evidence="11">
    <location>
        <begin position="435"/>
        <end position="507"/>
    </location>
</feature>
<dbReference type="Gene3D" id="3.40.50.200">
    <property type="entry name" value="Peptidase S8/S53 domain"/>
    <property type="match status" value="1"/>
</dbReference>
<dbReference type="InterPro" id="IPR023828">
    <property type="entry name" value="Peptidase_S8_Ser-AS"/>
</dbReference>
<dbReference type="Proteomes" id="UP001596392">
    <property type="component" value="Unassembled WGS sequence"/>
</dbReference>
<comment type="caution">
    <text evidence="14">The sequence shown here is derived from an EMBL/GenBank/DDBJ whole genome shotgun (WGS) entry which is preliminary data.</text>
</comment>
<dbReference type="Gene3D" id="2.60.40.2310">
    <property type="match status" value="1"/>
</dbReference>
<keyword evidence="6 7" id="KW-0720">Serine protease</keyword>
<feature type="active site" description="Charge relay system" evidence="7">
    <location>
        <position position="584"/>
    </location>
</feature>
<dbReference type="Pfam" id="PF05922">
    <property type="entry name" value="Inhibitor_I9"/>
    <property type="match status" value="1"/>
</dbReference>
<dbReference type="Gene3D" id="3.30.70.80">
    <property type="entry name" value="Peptidase S8 propeptide/proteinase inhibitor I9"/>
    <property type="match status" value="1"/>
</dbReference>
<evidence type="ECO:0000256" key="7">
    <source>
        <dbReference type="PROSITE-ProRule" id="PRU01240"/>
    </source>
</evidence>
<keyword evidence="5 7" id="KW-0378">Hydrolase</keyword>
<evidence type="ECO:0000259" key="13">
    <source>
        <dbReference type="Pfam" id="PF17766"/>
    </source>
</evidence>
<protein>
    <submittedName>
        <fullName evidence="14">S8 family serine peptidase</fullName>
    </submittedName>
</protein>
<evidence type="ECO:0000256" key="8">
    <source>
        <dbReference type="RuleBase" id="RU003355"/>
    </source>
</evidence>
<dbReference type="RefSeq" id="WP_376810311.1">
    <property type="nucleotide sequence ID" value="NZ_JBHTAC010000060.1"/>
</dbReference>
<feature type="domain" description="Inhibitor I9" evidence="12">
    <location>
        <begin position="81"/>
        <end position="147"/>
    </location>
</feature>
<keyword evidence="15" id="KW-1185">Reference proteome</keyword>
<evidence type="ECO:0000259" key="12">
    <source>
        <dbReference type="Pfam" id="PF05922"/>
    </source>
</evidence>
<evidence type="ECO:0000256" key="4">
    <source>
        <dbReference type="ARBA" id="ARBA00022729"/>
    </source>
</evidence>
<dbReference type="InterPro" id="IPR015500">
    <property type="entry name" value="Peptidase_S8_subtilisin-rel"/>
</dbReference>
<dbReference type="InterPro" id="IPR037045">
    <property type="entry name" value="S8pro/Inhibitor_I9_sf"/>
</dbReference>
<dbReference type="Gene3D" id="3.50.30.30">
    <property type="match status" value="1"/>
</dbReference>
<proteinExistence type="inferred from homology"/>
<name>A0ABW2H5Q6_9ACTN</name>
<dbReference type="PROSITE" id="PS00136">
    <property type="entry name" value="SUBTILASE_ASP"/>
    <property type="match status" value="1"/>
</dbReference>
<evidence type="ECO:0000259" key="11">
    <source>
        <dbReference type="Pfam" id="PF02225"/>
    </source>
</evidence>
<dbReference type="CDD" id="cd02120">
    <property type="entry name" value="PA_subtilisin_like"/>
    <property type="match status" value="1"/>
</dbReference>
<dbReference type="Pfam" id="PF00082">
    <property type="entry name" value="Peptidase_S8"/>
    <property type="match status" value="1"/>
</dbReference>
<dbReference type="InterPro" id="IPR023827">
    <property type="entry name" value="Peptidase_S8_Asp-AS"/>
</dbReference>
<keyword evidence="3 7" id="KW-0645">Protease</keyword>
<dbReference type="SUPFAM" id="SSF52743">
    <property type="entry name" value="Subtilisin-like"/>
    <property type="match status" value="1"/>
</dbReference>
<dbReference type="InterPro" id="IPR010259">
    <property type="entry name" value="S8pro/Inhibitor_I9"/>
</dbReference>
<dbReference type="InterPro" id="IPR036852">
    <property type="entry name" value="Peptidase_S8/S53_dom_sf"/>
</dbReference>
<sequence>MRLVRPAGRRPASMAFAAVATAALVAASAAGGAQAAPPASTATALYLVQTVSEPVANYAGGVSGYAATRPAAGDRVDAHSTASKKWRDRLRGEHDAALRGARVDTAKKSYDYGITFNGFSARLTAAEVARLRADSGVLRVWKSEQRTADTITTRDFLGLTGSGGVWSKQFGGDSHAGEGVIVGIIDSGIWAENPSFAALPSPRPDQRVIDKKWKGTCDAGVEQPIACNNKLIGARYFHDDANVNDAEFLSPRDYNGHGSHTASTSAGNSGVTASINGGVVGTVSGVAPAARIAAYKVLWHNPAAGNSSGGTADIVAAIDAAVADGVDVINYSISGSSQYVVDPAEIAFLNAAAAGVFVSASAGNSGDTIGVSSVAHNSPWLTTVAASTHDRGNTKTVTLGNGATYTGVGVGVAAGPATLIDSTNAGLAGADQNLVNLCYLGTLDPAKVTGKIVLCDRGGNARVEKSAAVAQAGGIGMIQANTSAAQSLNADFHSVPSIHLDATSGAAVTAYVASDANPTASISAVSTDPVRAPAMAGFSSYGPALAGNGDLLKPDITGPGVDVIAAVSPAASGGNHFNSLSGTSMSAPHIAGVAALIKSKNPKWSPMWIKSAMMTTATTKDNTGAPIQWSQGDATPLNYGSGHVVPGSAFDPGLVYDSTPEQWLQYACGIGQLQLITEPEFCASVGSIDPSDLNYPSIAVGDVPGAQTVTRRVTNISKNSSVYTAQVKAPAGFTVKVEPKTLTVPPGKSKTFKVTITRTTAAAGTWAFGSLTWSDLRNHKVTSPIAVRYSALAAPVEANGTGTSGSTTLSLRTGYAGTLTTAVGGLTAASVSNLAFAGPNPTFTPMESDSVKKVAVTVPAGTAVARFSTFDADVPMGTDVDVFVYPAGNTSSQVASSTGGTAQESVTLTEGSYDVYVHLFAASGAVTMPGNAWVVPNTAAGNLTATPATQTAAVNGPATVTATWTGLTAGVRYLGVLAYGNGSSPVGQTVLSVNG</sequence>
<reference evidence="15" key="1">
    <citation type="journal article" date="2019" name="Int. J. Syst. Evol. Microbiol.">
        <title>The Global Catalogue of Microorganisms (GCM) 10K type strain sequencing project: providing services to taxonomists for standard genome sequencing and annotation.</title>
        <authorList>
            <consortium name="The Broad Institute Genomics Platform"/>
            <consortium name="The Broad Institute Genome Sequencing Center for Infectious Disease"/>
            <person name="Wu L."/>
            <person name="Ma J."/>
        </authorList>
    </citation>
    <scope>NUCLEOTIDE SEQUENCE [LARGE SCALE GENOMIC DNA]</scope>
    <source>
        <strain evidence="15">CGMCC 1.9106</strain>
    </source>
</reference>
<feature type="domain" description="Subtilisin-like protease fibronectin type-III" evidence="13">
    <location>
        <begin position="692"/>
        <end position="787"/>
    </location>
</feature>
<evidence type="ECO:0000256" key="6">
    <source>
        <dbReference type="ARBA" id="ARBA00022825"/>
    </source>
</evidence>
<dbReference type="InterPro" id="IPR041469">
    <property type="entry name" value="Subtilisin-like_FN3"/>
</dbReference>
<dbReference type="PANTHER" id="PTHR10795">
    <property type="entry name" value="PROPROTEIN CONVERTASE SUBTILISIN/KEXIN"/>
    <property type="match status" value="1"/>
</dbReference>
<organism evidence="14 15">
    <name type="scientific">Catellatospora aurea</name>
    <dbReference type="NCBI Taxonomy" id="1337874"/>
    <lineage>
        <taxon>Bacteria</taxon>
        <taxon>Bacillati</taxon>
        <taxon>Actinomycetota</taxon>
        <taxon>Actinomycetes</taxon>
        <taxon>Micromonosporales</taxon>
        <taxon>Micromonosporaceae</taxon>
        <taxon>Catellatospora</taxon>
    </lineage>
</organism>
<dbReference type="InterPro" id="IPR046450">
    <property type="entry name" value="PA_dom_sf"/>
</dbReference>
<dbReference type="PROSITE" id="PS00138">
    <property type="entry name" value="SUBTILASE_SER"/>
    <property type="match status" value="1"/>
</dbReference>
<keyword evidence="2" id="KW-0964">Secreted</keyword>
<accession>A0ABW2H5Q6</accession>
<dbReference type="InterPro" id="IPR045051">
    <property type="entry name" value="SBT"/>
</dbReference>
<evidence type="ECO:0000256" key="3">
    <source>
        <dbReference type="ARBA" id="ARBA00022670"/>
    </source>
</evidence>
<gene>
    <name evidence="14" type="ORF">ACFQO7_34440</name>
</gene>
<evidence type="ECO:0000313" key="15">
    <source>
        <dbReference type="Proteomes" id="UP001596392"/>
    </source>
</evidence>
<evidence type="ECO:0000259" key="10">
    <source>
        <dbReference type="Pfam" id="PF00082"/>
    </source>
</evidence>
<dbReference type="PROSITE" id="PS51892">
    <property type="entry name" value="SUBTILASE"/>
    <property type="match status" value="1"/>
</dbReference>
<dbReference type="PRINTS" id="PR00723">
    <property type="entry name" value="SUBTILISIN"/>
</dbReference>
<feature type="active site" description="Charge relay system" evidence="7">
    <location>
        <position position="186"/>
    </location>
</feature>
<comment type="similarity">
    <text evidence="1 7 8">Belongs to the peptidase S8 family.</text>
</comment>
<feature type="active site" description="Charge relay system" evidence="7">
    <location>
        <position position="257"/>
    </location>
</feature>
<feature type="domain" description="Peptidase S8/S53" evidence="10">
    <location>
        <begin position="177"/>
        <end position="623"/>
    </location>
</feature>
<evidence type="ECO:0000256" key="1">
    <source>
        <dbReference type="ARBA" id="ARBA00011073"/>
    </source>
</evidence>
<evidence type="ECO:0000256" key="5">
    <source>
        <dbReference type="ARBA" id="ARBA00022801"/>
    </source>
</evidence>
<dbReference type="Pfam" id="PF02225">
    <property type="entry name" value="PA"/>
    <property type="match status" value="1"/>
</dbReference>
<evidence type="ECO:0000256" key="9">
    <source>
        <dbReference type="SAM" id="SignalP"/>
    </source>
</evidence>
<dbReference type="InterPro" id="IPR003137">
    <property type="entry name" value="PA_domain"/>
</dbReference>
<dbReference type="Pfam" id="PF17766">
    <property type="entry name" value="fn3_6"/>
    <property type="match status" value="1"/>
</dbReference>
<evidence type="ECO:0000256" key="2">
    <source>
        <dbReference type="ARBA" id="ARBA00022525"/>
    </source>
</evidence>
<feature type="chain" id="PRO_5046243034" evidence="9">
    <location>
        <begin position="36"/>
        <end position="995"/>
    </location>
</feature>